<evidence type="ECO:0000256" key="1">
    <source>
        <dbReference type="SAM" id="Phobius"/>
    </source>
</evidence>
<feature type="transmembrane region" description="Helical" evidence="1">
    <location>
        <begin position="15"/>
        <end position="34"/>
    </location>
</feature>
<organism evidence="2 3">
    <name type="scientific">Paenibacillus alvei</name>
    <name type="common">Bacillus alvei</name>
    <dbReference type="NCBI Taxonomy" id="44250"/>
    <lineage>
        <taxon>Bacteria</taxon>
        <taxon>Bacillati</taxon>
        <taxon>Bacillota</taxon>
        <taxon>Bacilli</taxon>
        <taxon>Bacillales</taxon>
        <taxon>Paenibacillaceae</taxon>
        <taxon>Paenibacillus</taxon>
    </lineage>
</organism>
<dbReference type="EMBL" id="LS992241">
    <property type="protein sequence ID" value="SYX83749.1"/>
    <property type="molecule type" value="Genomic_DNA"/>
</dbReference>
<keyword evidence="1" id="KW-0472">Membrane</keyword>
<name>A0A383RBS9_PAEAL</name>
<keyword evidence="1" id="KW-1133">Transmembrane helix</keyword>
<dbReference type="AlphaFoldDB" id="A0A383RBS9"/>
<evidence type="ECO:0000313" key="2">
    <source>
        <dbReference type="EMBL" id="SYX83749.1"/>
    </source>
</evidence>
<proteinExistence type="predicted"/>
<accession>A0A383RBS9</accession>
<reference evidence="3" key="1">
    <citation type="submission" date="2018-08" db="EMBL/GenBank/DDBJ databases">
        <authorList>
            <person name="Chevrot R."/>
        </authorList>
    </citation>
    <scope>NUCLEOTIDE SEQUENCE [LARGE SCALE GENOMIC DNA]</scope>
</reference>
<gene>
    <name evidence="2" type="ORF">PBLR_12171</name>
</gene>
<evidence type="ECO:0000313" key="3">
    <source>
        <dbReference type="Proteomes" id="UP000304148"/>
    </source>
</evidence>
<protein>
    <submittedName>
        <fullName evidence="2">Uncharacterized protein</fullName>
    </submittedName>
</protein>
<keyword evidence="1" id="KW-0812">Transmembrane</keyword>
<dbReference type="Proteomes" id="UP000304148">
    <property type="component" value="Chromosome"/>
</dbReference>
<sequence>MEYPALSKSGSKQEVVAFGILLTLGTVLGIALAFHVKVPSPLDMVEAIYRPITSFISTILKG</sequence>